<keyword evidence="2" id="KW-1185">Reference proteome</keyword>
<dbReference type="EMBL" id="ASRX01000011">
    <property type="protein sequence ID" value="EYF07167.1"/>
    <property type="molecule type" value="Genomic_DNA"/>
</dbReference>
<sequence length="152" mass="17009">MEWVYKATNSKLDHMGTMLMVDRDGFLCRSAYEAATKTWADNVRQVDVGDTVHVYFGQKGRDARPIGSFRVVEPDGTHPVHAAVGKRVEGTALHVVDDPSFIKRRDPEGEYSEDPILGLFTGWVLQKVGQAPPFRPAMFRGRTTLQPYTKAS</sequence>
<evidence type="ECO:0000313" key="1">
    <source>
        <dbReference type="EMBL" id="EYF07167.1"/>
    </source>
</evidence>
<protein>
    <recommendedName>
        <fullName evidence="3">EVE domain-containing protein</fullName>
    </recommendedName>
</protein>
<reference evidence="1 2" key="1">
    <citation type="submission" date="2013-05" db="EMBL/GenBank/DDBJ databases">
        <title>Genome assembly of Chondromyces apiculatus DSM 436.</title>
        <authorList>
            <person name="Sharma G."/>
            <person name="Khatri I."/>
            <person name="Kaur C."/>
            <person name="Mayilraj S."/>
            <person name="Subramanian S."/>
        </authorList>
    </citation>
    <scope>NUCLEOTIDE SEQUENCE [LARGE SCALE GENOMIC DNA]</scope>
    <source>
        <strain evidence="1 2">DSM 436</strain>
    </source>
</reference>
<name>A0A017TE22_9BACT</name>
<comment type="caution">
    <text evidence="1">The sequence shown here is derived from an EMBL/GenBank/DDBJ whole genome shotgun (WGS) entry which is preliminary data.</text>
</comment>
<evidence type="ECO:0008006" key="3">
    <source>
        <dbReference type="Google" id="ProtNLM"/>
    </source>
</evidence>
<accession>A0A017TE22</accession>
<organism evidence="1 2">
    <name type="scientific">Chondromyces apiculatus DSM 436</name>
    <dbReference type="NCBI Taxonomy" id="1192034"/>
    <lineage>
        <taxon>Bacteria</taxon>
        <taxon>Pseudomonadati</taxon>
        <taxon>Myxococcota</taxon>
        <taxon>Polyangia</taxon>
        <taxon>Polyangiales</taxon>
        <taxon>Polyangiaceae</taxon>
        <taxon>Chondromyces</taxon>
    </lineage>
</organism>
<dbReference type="STRING" id="1192034.CAP_0646"/>
<evidence type="ECO:0000313" key="2">
    <source>
        <dbReference type="Proteomes" id="UP000019678"/>
    </source>
</evidence>
<proteinExistence type="predicted"/>
<dbReference type="AlphaFoldDB" id="A0A017TE22"/>
<dbReference type="RefSeq" id="WP_197041069.1">
    <property type="nucleotide sequence ID" value="NZ_ASRX01000011.1"/>
</dbReference>
<gene>
    <name evidence="1" type="ORF">CAP_0646</name>
</gene>
<dbReference type="Proteomes" id="UP000019678">
    <property type="component" value="Unassembled WGS sequence"/>
</dbReference>